<dbReference type="AlphaFoldDB" id="A0A1G7AIS1"/>
<protein>
    <submittedName>
        <fullName evidence="1">Uncharacterized protein</fullName>
    </submittedName>
</protein>
<accession>A0A1G7AIS1</accession>
<name>A0A1G7AIS1_9BACL</name>
<reference evidence="1 2" key="1">
    <citation type="submission" date="2016-10" db="EMBL/GenBank/DDBJ databases">
        <authorList>
            <person name="de Groot N.N."/>
        </authorList>
    </citation>
    <scope>NUCLEOTIDE SEQUENCE [LARGE SCALE GENOMIC DNA]</scope>
    <source>
        <strain evidence="1 2">CGMCC 1.6762</strain>
    </source>
</reference>
<gene>
    <name evidence="1" type="ORF">SAMN04488126_10435</name>
</gene>
<organism evidence="1 2">
    <name type="scientific">Bhargavaea beijingensis</name>
    <dbReference type="NCBI Taxonomy" id="426756"/>
    <lineage>
        <taxon>Bacteria</taxon>
        <taxon>Bacillati</taxon>
        <taxon>Bacillota</taxon>
        <taxon>Bacilli</taxon>
        <taxon>Bacillales</taxon>
        <taxon>Caryophanaceae</taxon>
        <taxon>Bhargavaea</taxon>
    </lineage>
</organism>
<evidence type="ECO:0000313" key="1">
    <source>
        <dbReference type="EMBL" id="SDE14672.1"/>
    </source>
</evidence>
<evidence type="ECO:0000313" key="2">
    <source>
        <dbReference type="Proteomes" id="UP000198823"/>
    </source>
</evidence>
<sequence length="71" mass="8110">MPGFFIQKLPGLRTNLESSRTKSPSLPGFAYESKKFAYEKFSAFGFAYESKKFACEKIIATWVPVPFPEHK</sequence>
<dbReference type="EMBL" id="FNAR01000004">
    <property type="protein sequence ID" value="SDE14672.1"/>
    <property type="molecule type" value="Genomic_DNA"/>
</dbReference>
<dbReference type="Proteomes" id="UP000198823">
    <property type="component" value="Unassembled WGS sequence"/>
</dbReference>
<proteinExistence type="predicted"/>